<feature type="compositionally biased region" description="Acidic residues" evidence="1">
    <location>
        <begin position="146"/>
        <end position="166"/>
    </location>
</feature>
<evidence type="ECO:0000313" key="3">
    <source>
        <dbReference type="EMBL" id="RKN83117.1"/>
    </source>
</evidence>
<keyword evidence="4" id="KW-1185">Reference proteome</keyword>
<name>A0A3B0CGF6_9FLAO</name>
<feature type="compositionally biased region" description="Polar residues" evidence="1">
    <location>
        <begin position="110"/>
        <end position="119"/>
    </location>
</feature>
<organism evidence="3 4">
    <name type="scientific">Ulvibacterium marinum</name>
    <dbReference type="NCBI Taxonomy" id="2419782"/>
    <lineage>
        <taxon>Bacteria</taxon>
        <taxon>Pseudomonadati</taxon>
        <taxon>Bacteroidota</taxon>
        <taxon>Flavobacteriia</taxon>
        <taxon>Flavobacteriales</taxon>
        <taxon>Flavobacteriaceae</taxon>
        <taxon>Ulvibacterium</taxon>
    </lineage>
</organism>
<evidence type="ECO:0000256" key="1">
    <source>
        <dbReference type="SAM" id="MobiDB-lite"/>
    </source>
</evidence>
<sequence>MTFLKRFKFSAVAGALLVLVSIACEEDLTTIGADVIGGEPFTTDKAVYDVFAFNKKIVATRTNKLPLYQLGIFNDPVYGKTEARITSQLTLPSTNPTFGIFTQETEDNPDSSSATQIPENETVKEVILYIPYLRAGDEQRDRDLDGVDDEFDVDPDDPNSDSDGDGVNDNQERANGTDPLNVDTDGDSINDGEDTSTLANQFPKRFELDSIYVNGQLYDNETPVSFNLKIERSTFFLRDLDPNTNFQESQEYFSTQRFSPSFVSDVIFDGEITVSNEHILIPMEDDETTEDVDESEQFERLDPGIRISLDPDFFQENILDKEGGSELLSQPNFNEFLRGLHFSITPVSDDVMVLLDLTDPNVSLDIVYEYEAIDINGTTDDVSDDVREIRESTFSIDLVTRLATGGIGGNAVNTFINEAFPPQITDALDVQENASRIYLKGGSGSFTEINLFEEGNGEEILNQIKANNWIINEASLIFYVDRQTLDAAGEATEPPRLYLYNAETNVPVYLSGAQRLIDSRTGQILVAAVNESYDGRLVVESNNKGSKYKLKITDYINDLVLRDSTNATLALTITSDIRSSATRNAMLTNEERDLPFASTLSPLGTVLFGSEVAPEDEDKKLKLEIFYTETN</sequence>
<comment type="caution">
    <text evidence="3">The sequence shown here is derived from an EMBL/GenBank/DDBJ whole genome shotgun (WGS) entry which is preliminary data.</text>
</comment>
<accession>A0A3B0CGF6</accession>
<dbReference type="PROSITE" id="PS51257">
    <property type="entry name" value="PROKAR_LIPOPROTEIN"/>
    <property type="match status" value="1"/>
</dbReference>
<dbReference type="Proteomes" id="UP000276603">
    <property type="component" value="Unassembled WGS sequence"/>
</dbReference>
<proteinExistence type="predicted"/>
<feature type="region of interest" description="Disordered" evidence="1">
    <location>
        <begin position="139"/>
        <end position="198"/>
    </location>
</feature>
<dbReference type="EMBL" id="RBCJ01000001">
    <property type="protein sequence ID" value="RKN83117.1"/>
    <property type="molecule type" value="Genomic_DNA"/>
</dbReference>
<feature type="chain" id="PRO_5017347030" evidence="2">
    <location>
        <begin position="26"/>
        <end position="631"/>
    </location>
</feature>
<reference evidence="3 4" key="1">
    <citation type="submission" date="2018-10" db="EMBL/GenBank/DDBJ databases">
        <title>Ulvibacterium marinum gen. nov., sp. nov., a novel marine bacterium of the family Flavobacteriaceae, isolated from a culture of the green alga Ulva prolifera.</title>
        <authorList>
            <person name="Zhang Z."/>
        </authorList>
    </citation>
    <scope>NUCLEOTIDE SEQUENCE [LARGE SCALE GENOMIC DNA]</scope>
    <source>
        <strain evidence="3 4">CCMM003</strain>
    </source>
</reference>
<keyword evidence="2" id="KW-0732">Signal</keyword>
<feature type="compositionally biased region" description="Acidic residues" evidence="1">
    <location>
        <begin position="184"/>
        <end position="194"/>
    </location>
</feature>
<dbReference type="AlphaFoldDB" id="A0A3B0CGF6"/>
<evidence type="ECO:0000313" key="4">
    <source>
        <dbReference type="Proteomes" id="UP000276603"/>
    </source>
</evidence>
<protein>
    <submittedName>
        <fullName evidence="3">DUF4270 domain-containing protein</fullName>
    </submittedName>
</protein>
<evidence type="ECO:0000256" key="2">
    <source>
        <dbReference type="SAM" id="SignalP"/>
    </source>
</evidence>
<dbReference type="GO" id="GO:0005509">
    <property type="term" value="F:calcium ion binding"/>
    <property type="evidence" value="ECO:0007669"/>
    <property type="project" value="InterPro"/>
</dbReference>
<feature type="signal peptide" evidence="2">
    <location>
        <begin position="1"/>
        <end position="25"/>
    </location>
</feature>
<gene>
    <name evidence="3" type="ORF">D7Z94_04560</name>
</gene>
<dbReference type="Gene3D" id="4.10.1080.10">
    <property type="entry name" value="TSP type-3 repeat"/>
    <property type="match status" value="1"/>
</dbReference>
<dbReference type="OrthoDB" id="1466062at2"/>
<dbReference type="InterPro" id="IPR025366">
    <property type="entry name" value="DUF4270"/>
</dbReference>
<dbReference type="RefSeq" id="WP_120710324.1">
    <property type="nucleotide sequence ID" value="NZ_RBCJ01000001.1"/>
</dbReference>
<dbReference type="Pfam" id="PF14092">
    <property type="entry name" value="DUF4270"/>
    <property type="match status" value="1"/>
</dbReference>
<feature type="region of interest" description="Disordered" evidence="1">
    <location>
        <begin position="101"/>
        <end position="120"/>
    </location>
</feature>
<dbReference type="InterPro" id="IPR028974">
    <property type="entry name" value="TSP_type-3_rpt"/>
</dbReference>